<organism evidence="1 2">
    <name type="scientific">Pseudobacteriovorax antillogorgiicola</name>
    <dbReference type="NCBI Taxonomy" id="1513793"/>
    <lineage>
        <taxon>Bacteria</taxon>
        <taxon>Pseudomonadati</taxon>
        <taxon>Bdellovibrionota</taxon>
        <taxon>Oligoflexia</taxon>
        <taxon>Oligoflexales</taxon>
        <taxon>Pseudobacteriovoracaceae</taxon>
        <taxon>Pseudobacteriovorax</taxon>
    </lineage>
</organism>
<dbReference type="STRING" id="1513793.SAMN06296036_11019"/>
<keyword evidence="2" id="KW-1185">Reference proteome</keyword>
<evidence type="ECO:0000313" key="2">
    <source>
        <dbReference type="Proteomes" id="UP000192907"/>
    </source>
</evidence>
<dbReference type="SUPFAM" id="SSF50494">
    <property type="entry name" value="Trypsin-like serine proteases"/>
    <property type="match status" value="1"/>
</dbReference>
<dbReference type="Gene3D" id="2.40.10.10">
    <property type="entry name" value="Trypsin-like serine proteases"/>
    <property type="match status" value="1"/>
</dbReference>
<gene>
    <name evidence="1" type="ORF">SAMN06296036_11019</name>
</gene>
<evidence type="ECO:0000313" key="1">
    <source>
        <dbReference type="EMBL" id="SMF32269.1"/>
    </source>
</evidence>
<dbReference type="InterPro" id="IPR043504">
    <property type="entry name" value="Peptidase_S1_PA_chymotrypsin"/>
</dbReference>
<dbReference type="PROSITE" id="PS51257">
    <property type="entry name" value="PROKAR_LIPOPROTEIN"/>
    <property type="match status" value="1"/>
</dbReference>
<dbReference type="EMBL" id="FWZT01000010">
    <property type="protein sequence ID" value="SMF32269.1"/>
    <property type="molecule type" value="Genomic_DNA"/>
</dbReference>
<sequence length="351" mass="38132">MKYPYLLSLVLALVSCKKPVKISTTAYIIGTNDITTFEPMAESLPFEGLSHSSALITVPMDNGQLKFCSGSLIEGETPQSAPRVITNHHCFTQDIEEKTQASTGLVENHCKGAKVFLGFLKADIENKEVRRCRLGSFRSDSILDLATFELDQTPDQRFSPLTLADPSQLESREGAVIIHYPKIDESDPELKSKVHMDLDTQIPLPFAQITSRDCHTLGPFPPEEWALDLSLGFGIKHSCDQLKGSSGSALINRTTGHLLGVNWGGIKIGYGGDRGEMVVNVATASPYVAMFLEGDVDEVKKEVDAIAQNPPKPSSDPSRCGSISASAPMPGFWLLALSPCLILALRKDTLS</sequence>
<dbReference type="Proteomes" id="UP000192907">
    <property type="component" value="Unassembled WGS sequence"/>
</dbReference>
<protein>
    <submittedName>
        <fullName evidence="1">Trypsin-like peptidase domain-containing protein</fullName>
    </submittedName>
</protein>
<dbReference type="RefSeq" id="WP_132320677.1">
    <property type="nucleotide sequence ID" value="NZ_FWZT01000010.1"/>
</dbReference>
<dbReference type="InterPro" id="IPR009003">
    <property type="entry name" value="Peptidase_S1_PA"/>
</dbReference>
<dbReference type="Pfam" id="PF13365">
    <property type="entry name" value="Trypsin_2"/>
    <property type="match status" value="1"/>
</dbReference>
<accession>A0A1Y6BWG5</accession>
<dbReference type="AlphaFoldDB" id="A0A1Y6BWG5"/>
<name>A0A1Y6BWG5_9BACT</name>
<proteinExistence type="predicted"/>
<reference evidence="2" key="1">
    <citation type="submission" date="2017-04" db="EMBL/GenBank/DDBJ databases">
        <authorList>
            <person name="Varghese N."/>
            <person name="Submissions S."/>
        </authorList>
    </citation>
    <scope>NUCLEOTIDE SEQUENCE [LARGE SCALE GENOMIC DNA]</scope>
    <source>
        <strain evidence="2">RKEM611</strain>
    </source>
</reference>